<dbReference type="HOGENOM" id="CLU_160877_0_0_1"/>
<reference evidence="1 2" key="1">
    <citation type="submission" date="2014-06" db="EMBL/GenBank/DDBJ databases">
        <title>Evolutionary Origins and Diversification of the Mycorrhizal Mutualists.</title>
        <authorList>
            <consortium name="DOE Joint Genome Institute"/>
            <consortium name="Mycorrhizal Genomics Consortium"/>
            <person name="Kohler A."/>
            <person name="Kuo A."/>
            <person name="Nagy L.G."/>
            <person name="Floudas D."/>
            <person name="Copeland A."/>
            <person name="Barry K.W."/>
            <person name="Cichocki N."/>
            <person name="Veneault-Fourrey C."/>
            <person name="LaButti K."/>
            <person name="Lindquist E.A."/>
            <person name="Lipzen A."/>
            <person name="Lundell T."/>
            <person name="Morin E."/>
            <person name="Murat C."/>
            <person name="Riley R."/>
            <person name="Ohm R."/>
            <person name="Sun H."/>
            <person name="Tunlid A."/>
            <person name="Henrissat B."/>
            <person name="Grigoriev I.V."/>
            <person name="Hibbett D.S."/>
            <person name="Martin F."/>
        </authorList>
    </citation>
    <scope>NUCLEOTIDE SEQUENCE [LARGE SCALE GENOMIC DNA]</scope>
    <source>
        <strain evidence="1 2">SS14</strain>
    </source>
</reference>
<proteinExistence type="predicted"/>
<dbReference type="AlphaFoldDB" id="A0A0C9V2Q9"/>
<sequence>RKPPNVWGRRCRFCGILLLTGERQGGFCCGAQGKYAQAVVDLPLLPSEFLWLANQPNISFLSRKLNLLFSSAVMETTDRFPMHTGPQDFLAIQARIYH</sequence>
<dbReference type="Proteomes" id="UP000054279">
    <property type="component" value="Unassembled WGS sequence"/>
</dbReference>
<dbReference type="EMBL" id="KN837237">
    <property type="protein sequence ID" value="KIJ31800.1"/>
    <property type="molecule type" value="Genomic_DNA"/>
</dbReference>
<protein>
    <submittedName>
        <fullName evidence="1">Uncharacterized protein</fullName>
    </submittedName>
</protein>
<feature type="non-terminal residue" evidence="1">
    <location>
        <position position="1"/>
    </location>
</feature>
<name>A0A0C9V2Q9_SPHS4</name>
<feature type="non-terminal residue" evidence="1">
    <location>
        <position position="98"/>
    </location>
</feature>
<evidence type="ECO:0000313" key="1">
    <source>
        <dbReference type="EMBL" id="KIJ31800.1"/>
    </source>
</evidence>
<keyword evidence="2" id="KW-1185">Reference proteome</keyword>
<organism evidence="1 2">
    <name type="scientific">Sphaerobolus stellatus (strain SS14)</name>
    <dbReference type="NCBI Taxonomy" id="990650"/>
    <lineage>
        <taxon>Eukaryota</taxon>
        <taxon>Fungi</taxon>
        <taxon>Dikarya</taxon>
        <taxon>Basidiomycota</taxon>
        <taxon>Agaricomycotina</taxon>
        <taxon>Agaricomycetes</taxon>
        <taxon>Phallomycetidae</taxon>
        <taxon>Geastrales</taxon>
        <taxon>Sphaerobolaceae</taxon>
        <taxon>Sphaerobolus</taxon>
    </lineage>
</organism>
<evidence type="ECO:0000313" key="2">
    <source>
        <dbReference type="Proteomes" id="UP000054279"/>
    </source>
</evidence>
<gene>
    <name evidence="1" type="ORF">M422DRAFT_136388</name>
</gene>
<dbReference type="OrthoDB" id="3366231at2759"/>
<accession>A0A0C9V2Q9</accession>